<dbReference type="HAMAP" id="MF_01400">
    <property type="entry name" value="MsrB"/>
    <property type="match status" value="1"/>
</dbReference>
<name>A0A9Y1FL02_9ARCH</name>
<dbReference type="GO" id="GO:0008270">
    <property type="term" value="F:zinc ion binding"/>
    <property type="evidence" value="ECO:0007669"/>
    <property type="project" value="UniProtKB-UniRule"/>
</dbReference>
<protein>
    <recommendedName>
        <fullName evidence="5">Peptide methionine sulfoxide reductase MsrB</fullName>
        <ecNumber evidence="5">1.8.4.12</ecNumber>
    </recommendedName>
    <alternativeName>
        <fullName evidence="5">Peptide-methionine (R)-S-oxide reductase</fullName>
    </alternativeName>
</protein>
<dbReference type="InterPro" id="IPR002579">
    <property type="entry name" value="Met_Sox_Rdtase_MsrB_dom"/>
</dbReference>
<dbReference type="PROSITE" id="PS51790">
    <property type="entry name" value="MSRB"/>
    <property type="match status" value="1"/>
</dbReference>
<organism evidence="7">
    <name type="scientific">Candidatus Heimdallarchaeum aukensis</name>
    <dbReference type="NCBI Taxonomy" id="2876573"/>
    <lineage>
        <taxon>Archaea</taxon>
        <taxon>Promethearchaeati</taxon>
        <taxon>Candidatus Heimdallarchaeota</taxon>
        <taxon>Candidatus Heimdallarchaeia (ex Rinke et al. 2021) (nom. nud.)</taxon>
        <taxon>Candidatus Heimdallarchaeales</taxon>
        <taxon>Candidatus Heimdallarchaeaceae</taxon>
        <taxon>Candidatus Heimdallarchaeum</taxon>
    </lineage>
</organism>
<dbReference type="PANTHER" id="PTHR10173">
    <property type="entry name" value="METHIONINE SULFOXIDE REDUCTASE"/>
    <property type="match status" value="1"/>
</dbReference>
<keyword evidence="1 5" id="KW-0479">Metal-binding</keyword>
<dbReference type="InterPro" id="IPR011057">
    <property type="entry name" value="Mss4-like_sf"/>
</dbReference>
<dbReference type="InterPro" id="IPR028427">
    <property type="entry name" value="Met_Sox_Rdtase_MsrB"/>
</dbReference>
<dbReference type="EC" id="1.8.4.12" evidence="5"/>
<keyword evidence="2 5" id="KW-0862">Zinc</keyword>
<proteinExistence type="inferred from homology"/>
<accession>A0A9Y1FL02</accession>
<dbReference type="GO" id="GO:0006979">
    <property type="term" value="P:response to oxidative stress"/>
    <property type="evidence" value="ECO:0007669"/>
    <property type="project" value="InterPro"/>
</dbReference>
<comment type="catalytic activity">
    <reaction evidence="4 5">
        <text>L-methionyl-[protein] + [thioredoxin]-disulfide + H2O = L-methionyl-(R)-S-oxide-[protein] + [thioredoxin]-dithiol</text>
        <dbReference type="Rhea" id="RHEA:24164"/>
        <dbReference type="Rhea" id="RHEA-COMP:10698"/>
        <dbReference type="Rhea" id="RHEA-COMP:10700"/>
        <dbReference type="Rhea" id="RHEA-COMP:12313"/>
        <dbReference type="Rhea" id="RHEA-COMP:12314"/>
        <dbReference type="ChEBI" id="CHEBI:15377"/>
        <dbReference type="ChEBI" id="CHEBI:16044"/>
        <dbReference type="ChEBI" id="CHEBI:29950"/>
        <dbReference type="ChEBI" id="CHEBI:45764"/>
        <dbReference type="ChEBI" id="CHEBI:50058"/>
        <dbReference type="EC" id="1.8.4.12"/>
    </reaction>
</comment>
<keyword evidence="3 5" id="KW-0560">Oxidoreductase</keyword>
<feature type="active site" description="Nucleophile" evidence="5">
    <location>
        <position position="123"/>
    </location>
</feature>
<evidence type="ECO:0000256" key="3">
    <source>
        <dbReference type="ARBA" id="ARBA00023002"/>
    </source>
</evidence>
<feature type="binding site" evidence="5">
    <location>
        <position position="102"/>
    </location>
    <ligand>
        <name>Zn(2+)</name>
        <dbReference type="ChEBI" id="CHEBI:29105"/>
    </ligand>
</feature>
<dbReference type="GO" id="GO:0033743">
    <property type="term" value="F:peptide-methionine (R)-S-oxide reductase activity"/>
    <property type="evidence" value="ECO:0007669"/>
    <property type="project" value="UniProtKB-UniRule"/>
</dbReference>
<gene>
    <name evidence="5 7" type="primary">msrB</name>
    <name evidence="7" type="ORF">K9W45_01605</name>
</gene>
<feature type="domain" description="MsrB" evidence="6">
    <location>
        <begin position="11"/>
        <end position="134"/>
    </location>
</feature>
<evidence type="ECO:0000256" key="5">
    <source>
        <dbReference type="HAMAP-Rule" id="MF_01400"/>
    </source>
</evidence>
<comment type="cofactor">
    <cofactor evidence="5">
        <name>Zn(2+)</name>
        <dbReference type="ChEBI" id="CHEBI:29105"/>
    </cofactor>
    <text evidence="5">Binds 1 zinc ion per subunit. The zinc ion is important for the structural integrity of the protein.</text>
</comment>
<evidence type="ECO:0000256" key="4">
    <source>
        <dbReference type="ARBA" id="ARBA00048488"/>
    </source>
</evidence>
<sequence length="144" mass="16388">MNKFKNGNSTDEYWKKKLTKDQYYILRLKGTERPFSGEYYDHFESGIYSCAGCGQQLFRSSAKFKSGCGWPSFFEPVDPNAVKEQLDTSHGMIRTEIVCSNCGGHLGHVFDDGPKDKTGLRYCINSTSLKFEKKVKENNRLSST</sequence>
<dbReference type="Pfam" id="PF01641">
    <property type="entry name" value="SelR"/>
    <property type="match status" value="1"/>
</dbReference>
<dbReference type="SUPFAM" id="SSF51316">
    <property type="entry name" value="Mss4-like"/>
    <property type="match status" value="1"/>
</dbReference>
<dbReference type="GO" id="GO:0005737">
    <property type="term" value="C:cytoplasm"/>
    <property type="evidence" value="ECO:0007669"/>
    <property type="project" value="TreeGrafter"/>
</dbReference>
<dbReference type="FunFam" id="2.170.150.20:FF:000009">
    <property type="entry name" value="Peptide-methionine (R)-S-oxide reductase"/>
    <property type="match status" value="1"/>
</dbReference>
<evidence type="ECO:0000256" key="1">
    <source>
        <dbReference type="ARBA" id="ARBA00022723"/>
    </source>
</evidence>
<comment type="similarity">
    <text evidence="5">Belongs to the MsrB Met sulfoxide reductase family.</text>
</comment>
<dbReference type="NCBIfam" id="TIGR00357">
    <property type="entry name" value="peptide-methionine (R)-S-oxide reductase MsrB"/>
    <property type="match status" value="1"/>
</dbReference>
<dbReference type="AlphaFoldDB" id="A0A9Y1FL02"/>
<feature type="binding site" evidence="5">
    <location>
        <position position="50"/>
    </location>
    <ligand>
        <name>Zn(2+)</name>
        <dbReference type="ChEBI" id="CHEBI:29105"/>
    </ligand>
</feature>
<dbReference type="PANTHER" id="PTHR10173:SF52">
    <property type="entry name" value="METHIONINE-R-SULFOXIDE REDUCTASE B1"/>
    <property type="match status" value="1"/>
</dbReference>
<dbReference type="Gene3D" id="2.170.150.20">
    <property type="entry name" value="Peptide methionine sulfoxide reductase"/>
    <property type="match status" value="1"/>
</dbReference>
<reference evidence="7" key="1">
    <citation type="journal article" date="2022" name="Nat. Microbiol.">
        <title>Unique mobile elements and scalable gene flow at the prokaryote-eukaryote boundary revealed by circularized Asgard archaea genomes.</title>
        <authorList>
            <person name="Wu F."/>
            <person name="Speth D.R."/>
            <person name="Philosof A."/>
            <person name="Cremiere A."/>
            <person name="Narayanan A."/>
            <person name="Barco R.A."/>
            <person name="Connon S.A."/>
            <person name="Amend J.P."/>
            <person name="Antoshechkin I.A."/>
            <person name="Orphan V.J."/>
        </authorList>
    </citation>
    <scope>NUCLEOTIDE SEQUENCE</scope>
    <source>
        <strain evidence="7">PM71</strain>
    </source>
</reference>
<feature type="binding site" evidence="5">
    <location>
        <position position="53"/>
    </location>
    <ligand>
        <name>Zn(2+)</name>
        <dbReference type="ChEBI" id="CHEBI:29105"/>
    </ligand>
</feature>
<feature type="binding site" evidence="5">
    <location>
        <position position="99"/>
    </location>
    <ligand>
        <name>Zn(2+)</name>
        <dbReference type="ChEBI" id="CHEBI:29105"/>
    </ligand>
</feature>
<dbReference type="Proteomes" id="UP001201020">
    <property type="component" value="Chromosome"/>
</dbReference>
<evidence type="ECO:0000256" key="2">
    <source>
        <dbReference type="ARBA" id="ARBA00022833"/>
    </source>
</evidence>
<dbReference type="GO" id="GO:0030091">
    <property type="term" value="P:protein repair"/>
    <property type="evidence" value="ECO:0007669"/>
    <property type="project" value="InterPro"/>
</dbReference>
<evidence type="ECO:0000259" key="6">
    <source>
        <dbReference type="PROSITE" id="PS51790"/>
    </source>
</evidence>
<dbReference type="EMBL" id="CP084166">
    <property type="protein sequence ID" value="UJG41172.1"/>
    <property type="molecule type" value="Genomic_DNA"/>
</dbReference>
<evidence type="ECO:0000313" key="7">
    <source>
        <dbReference type="EMBL" id="UJG41172.1"/>
    </source>
</evidence>